<proteinExistence type="inferred from homology"/>
<sequence length="242" mass="26184">MSMPPIRICVIAPAHSRTDTPPLLEALRPVTPPDVLVDIRHIREGSPCVENRTDWQENGMAVVRLARELAEEGYDGLWVADFDMCGVEAAREVVDIPVAGGFVPAVFTALGLSGRFSILTLSQSTVAMQRSHARAYGVDGALASVRQLNCSPDDLNHTELVVNKALEQALRAVKEDGAEAIVLGHTGLIQVARRVSELLEDILGVYVPVIDPNQAGFGFLLALTRMGLRPGRLTYTKVKLPS</sequence>
<dbReference type="PANTHER" id="PTHR28047">
    <property type="entry name" value="PROTEIN DCG1"/>
    <property type="match status" value="1"/>
</dbReference>
<comment type="caution">
    <text evidence="2">The sequence shown here is derived from an EMBL/GenBank/DDBJ whole genome shotgun (WGS) entry which is preliminary data.</text>
</comment>
<dbReference type="Proteomes" id="UP000247555">
    <property type="component" value="Unassembled WGS sequence"/>
</dbReference>
<dbReference type="GO" id="GO:0047661">
    <property type="term" value="F:amino-acid racemase activity"/>
    <property type="evidence" value="ECO:0007669"/>
    <property type="project" value="InterPro"/>
</dbReference>
<comment type="similarity">
    <text evidence="1">Belongs to the HyuE racemase family.</text>
</comment>
<dbReference type="AlphaFoldDB" id="A0A318KEJ1"/>
<gene>
    <name evidence="2" type="ORF">DFR34_1292</name>
</gene>
<dbReference type="RefSeq" id="WP_245906911.1">
    <property type="nucleotide sequence ID" value="NZ_QJKI01000029.1"/>
</dbReference>
<organism evidence="2 3">
    <name type="scientific">Rivihabitans pingtungensis</name>
    <dbReference type="NCBI Taxonomy" id="1054498"/>
    <lineage>
        <taxon>Bacteria</taxon>
        <taxon>Pseudomonadati</taxon>
        <taxon>Pseudomonadota</taxon>
        <taxon>Betaproteobacteria</taxon>
        <taxon>Neisseriales</taxon>
        <taxon>Aquaspirillaceae</taxon>
        <taxon>Rivihabitans</taxon>
    </lineage>
</organism>
<accession>A0A318KEJ1</accession>
<dbReference type="InterPro" id="IPR015942">
    <property type="entry name" value="Asp/Glu/hydantoin_racemase"/>
</dbReference>
<dbReference type="SUPFAM" id="SSF51366">
    <property type="entry name" value="Ribulose-phoshate binding barrel"/>
    <property type="match status" value="1"/>
</dbReference>
<dbReference type="InterPro" id="IPR053714">
    <property type="entry name" value="Iso_Racemase_Enz_sf"/>
</dbReference>
<dbReference type="InterPro" id="IPR052186">
    <property type="entry name" value="Hydantoin_racemase-like"/>
</dbReference>
<keyword evidence="3" id="KW-1185">Reference proteome</keyword>
<dbReference type="Gene3D" id="3.40.50.12500">
    <property type="match status" value="1"/>
</dbReference>
<evidence type="ECO:0000256" key="1">
    <source>
        <dbReference type="ARBA" id="ARBA00038414"/>
    </source>
</evidence>
<dbReference type="EMBL" id="QJKI01000029">
    <property type="protein sequence ID" value="PXX74666.1"/>
    <property type="molecule type" value="Genomic_DNA"/>
</dbReference>
<evidence type="ECO:0000313" key="2">
    <source>
        <dbReference type="EMBL" id="PXX74666.1"/>
    </source>
</evidence>
<dbReference type="Pfam" id="PF01177">
    <property type="entry name" value="Asp_Glu_race"/>
    <property type="match status" value="1"/>
</dbReference>
<name>A0A318KEJ1_9NEIS</name>
<dbReference type="PANTHER" id="PTHR28047:SF5">
    <property type="entry name" value="PROTEIN DCG1"/>
    <property type="match status" value="1"/>
</dbReference>
<reference evidence="2 3" key="1">
    <citation type="submission" date="2018-05" db="EMBL/GenBank/DDBJ databases">
        <title>Genomic Encyclopedia of Type Strains, Phase IV (KMG-IV): sequencing the most valuable type-strain genomes for metagenomic binning, comparative biology and taxonomic classification.</title>
        <authorList>
            <person name="Goeker M."/>
        </authorList>
    </citation>
    <scope>NUCLEOTIDE SEQUENCE [LARGE SCALE GENOMIC DNA]</scope>
    <source>
        <strain evidence="2 3">DSM 29661</strain>
    </source>
</reference>
<protein>
    <submittedName>
        <fullName evidence="2">Asp/Glu/hydantoin racemase</fullName>
    </submittedName>
</protein>
<dbReference type="InterPro" id="IPR011060">
    <property type="entry name" value="RibuloseP-bd_barrel"/>
</dbReference>
<evidence type="ECO:0000313" key="3">
    <source>
        <dbReference type="Proteomes" id="UP000247555"/>
    </source>
</evidence>